<protein>
    <submittedName>
        <fullName evidence="3">Uncharacterized protein</fullName>
    </submittedName>
</protein>
<evidence type="ECO:0000313" key="4">
    <source>
        <dbReference type="Proteomes" id="UP001370490"/>
    </source>
</evidence>
<dbReference type="AlphaFoldDB" id="A0AAN8ZHF1"/>
<keyword evidence="4" id="KW-1185">Reference proteome</keyword>
<evidence type="ECO:0000313" key="3">
    <source>
        <dbReference type="EMBL" id="KAK6938116.1"/>
    </source>
</evidence>
<gene>
    <name evidence="3" type="ORF">RJ641_031624</name>
</gene>
<proteinExistence type="predicted"/>
<sequence>MALPPEIDDYIKESIQHSLGLPVSDRTIELKLRAVLEAQERLKDQYYLLQERLKEKDDIIDRARAEACMNAQALKKFVEENQKLALECANLLTQCSKWEKECSLYDHDREALMEFGNEADERAKEAELRVLELEEEVKRLSEELQFYRHEPNTHEGDFSKEDLEQQLVDSAVSTVIDNEEVASAAHSFLEANAGVESCQRLLKMWDRLRPSTRCTLSLVAEVKMLQSDKEHLRINLHRAEEEVNKLFELNNFLDEENKRLLRQHSRERNHHGSAGKHSASATAKVNKRKSPKMISPIDRKIDFSEVDSPRQPLSPLQQNPDFKMQKK</sequence>
<dbReference type="EMBL" id="JBAMMX010000006">
    <property type="protein sequence ID" value="KAK6938116.1"/>
    <property type="molecule type" value="Genomic_DNA"/>
</dbReference>
<dbReference type="PANTHER" id="PTHR35689:SF1">
    <property type="entry name" value="EARLY ENDOSOME ANTIGEN"/>
    <property type="match status" value="1"/>
</dbReference>
<dbReference type="Proteomes" id="UP001370490">
    <property type="component" value="Unassembled WGS sequence"/>
</dbReference>
<keyword evidence="1" id="KW-0175">Coiled coil</keyword>
<feature type="coiled-coil region" evidence="1">
    <location>
        <begin position="222"/>
        <end position="263"/>
    </location>
</feature>
<organism evidence="3 4">
    <name type="scientific">Dillenia turbinata</name>
    <dbReference type="NCBI Taxonomy" id="194707"/>
    <lineage>
        <taxon>Eukaryota</taxon>
        <taxon>Viridiplantae</taxon>
        <taxon>Streptophyta</taxon>
        <taxon>Embryophyta</taxon>
        <taxon>Tracheophyta</taxon>
        <taxon>Spermatophyta</taxon>
        <taxon>Magnoliopsida</taxon>
        <taxon>eudicotyledons</taxon>
        <taxon>Gunneridae</taxon>
        <taxon>Pentapetalae</taxon>
        <taxon>Dilleniales</taxon>
        <taxon>Dilleniaceae</taxon>
        <taxon>Dillenia</taxon>
    </lineage>
</organism>
<reference evidence="3 4" key="1">
    <citation type="submission" date="2023-12" db="EMBL/GenBank/DDBJ databases">
        <title>A high-quality genome assembly for Dillenia turbinata (Dilleniales).</title>
        <authorList>
            <person name="Chanderbali A."/>
        </authorList>
    </citation>
    <scope>NUCLEOTIDE SEQUENCE [LARGE SCALE GENOMIC DNA]</scope>
    <source>
        <strain evidence="3">LSX21</strain>
        <tissue evidence="3">Leaf</tissue>
    </source>
</reference>
<feature type="coiled-coil region" evidence="1">
    <location>
        <begin position="74"/>
        <end position="150"/>
    </location>
</feature>
<accession>A0AAN8ZHF1</accession>
<comment type="caution">
    <text evidence="3">The sequence shown here is derived from an EMBL/GenBank/DDBJ whole genome shotgun (WGS) entry which is preliminary data.</text>
</comment>
<feature type="region of interest" description="Disordered" evidence="2">
    <location>
        <begin position="266"/>
        <end position="327"/>
    </location>
</feature>
<evidence type="ECO:0000256" key="2">
    <source>
        <dbReference type="SAM" id="MobiDB-lite"/>
    </source>
</evidence>
<evidence type="ECO:0000256" key="1">
    <source>
        <dbReference type="SAM" id="Coils"/>
    </source>
</evidence>
<dbReference type="PANTHER" id="PTHR35689">
    <property type="entry name" value="EARLY ENDOSOME ANTIGEN"/>
    <property type="match status" value="1"/>
</dbReference>
<name>A0AAN8ZHF1_9MAGN</name>